<dbReference type="Proteomes" id="UP000236370">
    <property type="component" value="Unassembled WGS sequence"/>
</dbReference>
<feature type="region of interest" description="Disordered" evidence="1">
    <location>
        <begin position="62"/>
        <end position="82"/>
    </location>
</feature>
<evidence type="ECO:0000313" key="2">
    <source>
        <dbReference type="EMBL" id="PNI70915.1"/>
    </source>
</evidence>
<dbReference type="AlphaFoldDB" id="A0A2J8NGM6"/>
<name>A0A2J8NGM6_PANTR</name>
<proteinExistence type="predicted"/>
<dbReference type="EMBL" id="NBAG03000230">
    <property type="protein sequence ID" value="PNI70915.1"/>
    <property type="molecule type" value="Genomic_DNA"/>
</dbReference>
<evidence type="ECO:0000313" key="3">
    <source>
        <dbReference type="Proteomes" id="UP000236370"/>
    </source>
</evidence>
<comment type="caution">
    <text evidence="2">The sequence shown here is derived from an EMBL/GenBank/DDBJ whole genome shotgun (WGS) entry which is preliminary data.</text>
</comment>
<organism evidence="2 3">
    <name type="scientific">Pan troglodytes</name>
    <name type="common">Chimpanzee</name>
    <dbReference type="NCBI Taxonomy" id="9598"/>
    <lineage>
        <taxon>Eukaryota</taxon>
        <taxon>Metazoa</taxon>
        <taxon>Chordata</taxon>
        <taxon>Craniata</taxon>
        <taxon>Vertebrata</taxon>
        <taxon>Euteleostomi</taxon>
        <taxon>Mammalia</taxon>
        <taxon>Eutheria</taxon>
        <taxon>Euarchontoglires</taxon>
        <taxon>Primates</taxon>
        <taxon>Haplorrhini</taxon>
        <taxon>Catarrhini</taxon>
        <taxon>Hominidae</taxon>
        <taxon>Pan</taxon>
    </lineage>
</organism>
<protein>
    <submittedName>
        <fullName evidence="2">SLC11A1 isoform 7</fullName>
    </submittedName>
</protein>
<reference evidence="2 3" key="1">
    <citation type="submission" date="2017-12" db="EMBL/GenBank/DDBJ databases">
        <title>High-resolution comparative analysis of great ape genomes.</title>
        <authorList>
            <person name="Pollen A."/>
            <person name="Hastie A."/>
            <person name="Hormozdiari F."/>
            <person name="Dougherty M."/>
            <person name="Liu R."/>
            <person name="Chaisson M."/>
            <person name="Hoppe E."/>
            <person name="Hill C."/>
            <person name="Pang A."/>
            <person name="Hillier L."/>
            <person name="Baker C."/>
            <person name="Armstrong J."/>
            <person name="Shendure J."/>
            <person name="Paten B."/>
            <person name="Wilson R."/>
            <person name="Chao H."/>
            <person name="Schneider V."/>
            <person name="Ventura M."/>
            <person name="Kronenberg Z."/>
            <person name="Murali S."/>
            <person name="Gordon D."/>
            <person name="Cantsilieris S."/>
            <person name="Munson K."/>
            <person name="Nelson B."/>
            <person name="Raja A."/>
            <person name="Underwood J."/>
            <person name="Diekhans M."/>
            <person name="Fiddes I."/>
            <person name="Haussler D."/>
            <person name="Eichler E."/>
        </authorList>
    </citation>
    <scope>NUCLEOTIDE SEQUENCE [LARGE SCALE GENOMIC DNA]</scope>
    <source>
        <strain evidence="2">Yerkes chimp pedigree #C0471</strain>
    </source>
</reference>
<evidence type="ECO:0000256" key="1">
    <source>
        <dbReference type="SAM" id="MobiDB-lite"/>
    </source>
</evidence>
<sequence>MTGHLQPAEAMGLHGAWLPHEHCFPGPRKHRVRSSDWRRGGIQTSLGAALGHGVGLALPATGCTSGRGDRQGLGRGLPSLLP</sequence>
<accession>A0A2J8NGM6</accession>
<gene>
    <name evidence="2" type="ORF">CK820_G0011101</name>
</gene>